<proteinExistence type="predicted"/>
<accession>A0ABX6F0G9</accession>
<dbReference type="Proteomes" id="UP000422736">
    <property type="component" value="Chromosome 5"/>
</dbReference>
<gene>
    <name evidence="1" type="primary">RPS22</name>
    <name evidence="1" type="ORF">FIM1_3368</name>
</gene>
<sequence length="27" mass="3115">MQKHGMFSLQLLLGLFPTFIETGTYLQ</sequence>
<keyword evidence="1" id="KW-0687">Ribonucleoprotein</keyword>
<dbReference type="EMBL" id="CP015058">
    <property type="protein sequence ID" value="QGN16649.1"/>
    <property type="molecule type" value="Genomic_DNA"/>
</dbReference>
<protein>
    <submittedName>
        <fullName evidence="1">40S ribosomal protein S22</fullName>
    </submittedName>
</protein>
<name>A0ABX6F0G9_KLUMA</name>
<dbReference type="GO" id="GO:0005840">
    <property type="term" value="C:ribosome"/>
    <property type="evidence" value="ECO:0007669"/>
    <property type="project" value="UniProtKB-KW"/>
</dbReference>
<keyword evidence="2" id="KW-1185">Reference proteome</keyword>
<evidence type="ECO:0000313" key="1">
    <source>
        <dbReference type="EMBL" id="QGN16649.1"/>
    </source>
</evidence>
<reference evidence="1 2" key="2">
    <citation type="submission" date="2019-11" db="EMBL/GenBank/DDBJ databases">
        <authorList>
            <person name="Lu H."/>
        </authorList>
    </citation>
    <scope>NUCLEOTIDE SEQUENCE [LARGE SCALE GENOMIC DNA]</scope>
    <source>
        <strain evidence="1 2">FIM1</strain>
    </source>
</reference>
<evidence type="ECO:0000313" key="2">
    <source>
        <dbReference type="Proteomes" id="UP000422736"/>
    </source>
</evidence>
<keyword evidence="1" id="KW-0689">Ribosomal protein</keyword>
<reference evidence="1 2" key="1">
    <citation type="submission" date="2016-03" db="EMBL/GenBank/DDBJ databases">
        <title>How can Kluyveromyces marxianus grow so fast - potential evolutionary course in Saccharomyces Complex revealed by comparative genomics.</title>
        <authorList>
            <person name="Mo W."/>
            <person name="Lu W."/>
            <person name="Yang X."/>
            <person name="Qi J."/>
            <person name="Lv H."/>
        </authorList>
    </citation>
    <scope>NUCLEOTIDE SEQUENCE [LARGE SCALE GENOMIC DNA]</scope>
    <source>
        <strain evidence="1 2">FIM1</strain>
    </source>
</reference>
<organism evidence="1 2">
    <name type="scientific">Kluyveromyces marxianus</name>
    <name type="common">Yeast</name>
    <name type="synonym">Candida kefyr</name>
    <dbReference type="NCBI Taxonomy" id="4911"/>
    <lineage>
        <taxon>Eukaryota</taxon>
        <taxon>Fungi</taxon>
        <taxon>Dikarya</taxon>
        <taxon>Ascomycota</taxon>
        <taxon>Saccharomycotina</taxon>
        <taxon>Saccharomycetes</taxon>
        <taxon>Saccharomycetales</taxon>
        <taxon>Saccharomycetaceae</taxon>
        <taxon>Kluyveromyces</taxon>
    </lineage>
</organism>